<feature type="non-terminal residue" evidence="3">
    <location>
        <position position="1"/>
    </location>
</feature>
<reference evidence="3" key="2">
    <citation type="submission" date="2023-05" db="EMBL/GenBank/DDBJ databases">
        <authorList>
            <consortium name="Lawrence Berkeley National Laboratory"/>
            <person name="Steindorff A."/>
            <person name="Hensen N."/>
            <person name="Bonometti L."/>
            <person name="Westerberg I."/>
            <person name="Brannstrom I.O."/>
            <person name="Guillou S."/>
            <person name="Cros-Aarteil S."/>
            <person name="Calhoun S."/>
            <person name="Haridas S."/>
            <person name="Kuo A."/>
            <person name="Mondo S."/>
            <person name="Pangilinan J."/>
            <person name="Riley R."/>
            <person name="Labutti K."/>
            <person name="Andreopoulos B."/>
            <person name="Lipzen A."/>
            <person name="Chen C."/>
            <person name="Yanf M."/>
            <person name="Daum C."/>
            <person name="Ng V."/>
            <person name="Clum A."/>
            <person name="Ohm R."/>
            <person name="Martin F."/>
            <person name="Silar P."/>
            <person name="Natvig D."/>
            <person name="Lalanne C."/>
            <person name="Gautier V."/>
            <person name="Ament-Velasquez S.L."/>
            <person name="Kruys A."/>
            <person name="Hutchinson M.I."/>
            <person name="Powell A.J."/>
            <person name="Barry K."/>
            <person name="Miller A.N."/>
            <person name="Grigoriev I.V."/>
            <person name="Debuchy R."/>
            <person name="Gladieux P."/>
            <person name="Thoren M.H."/>
            <person name="Johannesson H."/>
        </authorList>
    </citation>
    <scope>NUCLEOTIDE SEQUENCE</scope>
    <source>
        <strain evidence="3">PSN309</strain>
    </source>
</reference>
<feature type="region of interest" description="Disordered" evidence="1">
    <location>
        <begin position="21"/>
        <end position="53"/>
    </location>
</feature>
<keyword evidence="2" id="KW-0472">Membrane</keyword>
<keyword evidence="2" id="KW-0812">Transmembrane</keyword>
<proteinExistence type="predicted"/>
<keyword evidence="2" id="KW-1133">Transmembrane helix</keyword>
<evidence type="ECO:0000313" key="4">
    <source>
        <dbReference type="Proteomes" id="UP001302126"/>
    </source>
</evidence>
<dbReference type="EMBL" id="MU864378">
    <property type="protein sequence ID" value="KAK4189233.1"/>
    <property type="molecule type" value="Genomic_DNA"/>
</dbReference>
<evidence type="ECO:0000313" key="3">
    <source>
        <dbReference type="EMBL" id="KAK4189233.1"/>
    </source>
</evidence>
<sequence>EQLRVRTLYFDVHQSQGQISKTTGYSKAQVKRATATEETDEPSKRGRKRSLTKDQEDKLVEFVTASKANRRMGFFQLSVVLFAGIFGVCAIKNTLYRLGFRRRVAR</sequence>
<name>A0AAN7AJ92_9PEZI</name>
<organism evidence="3 4">
    <name type="scientific">Podospora australis</name>
    <dbReference type="NCBI Taxonomy" id="1536484"/>
    <lineage>
        <taxon>Eukaryota</taxon>
        <taxon>Fungi</taxon>
        <taxon>Dikarya</taxon>
        <taxon>Ascomycota</taxon>
        <taxon>Pezizomycotina</taxon>
        <taxon>Sordariomycetes</taxon>
        <taxon>Sordariomycetidae</taxon>
        <taxon>Sordariales</taxon>
        <taxon>Podosporaceae</taxon>
        <taxon>Podospora</taxon>
    </lineage>
</organism>
<reference evidence="3" key="1">
    <citation type="journal article" date="2023" name="Mol. Phylogenet. Evol.">
        <title>Genome-scale phylogeny and comparative genomics of the fungal order Sordariales.</title>
        <authorList>
            <person name="Hensen N."/>
            <person name="Bonometti L."/>
            <person name="Westerberg I."/>
            <person name="Brannstrom I.O."/>
            <person name="Guillou S."/>
            <person name="Cros-Aarteil S."/>
            <person name="Calhoun S."/>
            <person name="Haridas S."/>
            <person name="Kuo A."/>
            <person name="Mondo S."/>
            <person name="Pangilinan J."/>
            <person name="Riley R."/>
            <person name="LaButti K."/>
            <person name="Andreopoulos B."/>
            <person name="Lipzen A."/>
            <person name="Chen C."/>
            <person name="Yan M."/>
            <person name="Daum C."/>
            <person name="Ng V."/>
            <person name="Clum A."/>
            <person name="Steindorff A."/>
            <person name="Ohm R.A."/>
            <person name="Martin F."/>
            <person name="Silar P."/>
            <person name="Natvig D.O."/>
            <person name="Lalanne C."/>
            <person name="Gautier V."/>
            <person name="Ament-Velasquez S.L."/>
            <person name="Kruys A."/>
            <person name="Hutchinson M.I."/>
            <person name="Powell A.J."/>
            <person name="Barry K."/>
            <person name="Miller A.N."/>
            <person name="Grigoriev I.V."/>
            <person name="Debuchy R."/>
            <person name="Gladieux P."/>
            <person name="Hiltunen Thoren M."/>
            <person name="Johannesson H."/>
        </authorList>
    </citation>
    <scope>NUCLEOTIDE SEQUENCE</scope>
    <source>
        <strain evidence="3">PSN309</strain>
    </source>
</reference>
<feature type="non-terminal residue" evidence="3">
    <location>
        <position position="106"/>
    </location>
</feature>
<evidence type="ECO:0000256" key="1">
    <source>
        <dbReference type="SAM" id="MobiDB-lite"/>
    </source>
</evidence>
<gene>
    <name evidence="3" type="ORF">QBC35DRAFT_345788</name>
</gene>
<protein>
    <submittedName>
        <fullName evidence="3">Uncharacterized protein</fullName>
    </submittedName>
</protein>
<dbReference type="AlphaFoldDB" id="A0AAN7AJ92"/>
<feature type="transmembrane region" description="Helical" evidence="2">
    <location>
        <begin position="74"/>
        <end position="96"/>
    </location>
</feature>
<accession>A0AAN7AJ92</accession>
<dbReference type="Proteomes" id="UP001302126">
    <property type="component" value="Unassembled WGS sequence"/>
</dbReference>
<comment type="caution">
    <text evidence="3">The sequence shown here is derived from an EMBL/GenBank/DDBJ whole genome shotgun (WGS) entry which is preliminary data.</text>
</comment>
<keyword evidence="4" id="KW-1185">Reference proteome</keyword>
<evidence type="ECO:0000256" key="2">
    <source>
        <dbReference type="SAM" id="Phobius"/>
    </source>
</evidence>